<sequence>MSNFNFIYLIFINYFIEAVISNRKKHYSCPFILYRNTLRRGGNLLSEALVDLEKTRPEDLEKEILRAAMIAELDAINIYEQMANLAKSEEIRKVLLDIAREEKIHVAMFETVLLHTDKEFLKIYSDYALARSKK</sequence>
<organism evidence="4 5">
    <name type="scientific">Methanosarcina barkeri CM1</name>
    <dbReference type="NCBI Taxonomy" id="796385"/>
    <lineage>
        <taxon>Archaea</taxon>
        <taxon>Methanobacteriati</taxon>
        <taxon>Methanobacteriota</taxon>
        <taxon>Stenosarchaea group</taxon>
        <taxon>Methanomicrobia</taxon>
        <taxon>Methanosarcinales</taxon>
        <taxon>Methanosarcinaceae</taxon>
        <taxon>Methanosarcina</taxon>
    </lineage>
</organism>
<feature type="domain" description="Rubrerythrin diiron-binding" evidence="3">
    <location>
        <begin position="63"/>
        <end position="114"/>
    </location>
</feature>
<dbReference type="InterPro" id="IPR051429">
    <property type="entry name" value="Encapsulin_nc"/>
</dbReference>
<reference evidence="5" key="1">
    <citation type="submission" date="2014-06" db="EMBL/GenBank/DDBJ databases">
        <title>The complete genome sequence of Methanosarcina barkeri CM1.</title>
        <authorList>
            <consortium name="Pastoral Greenhouse Gas Research Consortium"/>
            <person name="Lambie S.C."/>
            <person name="Leahy S.C."/>
            <person name="Kelly W.J."/>
            <person name="Li D."/>
            <person name="Reilly K."/>
            <person name="Attwood G.T."/>
            <person name="Altermann E."/>
        </authorList>
    </citation>
    <scope>NUCLEOTIDE SEQUENCE [LARGE SCALE GENOMIC DNA]</scope>
    <source>
        <strain evidence="5">CM1</strain>
    </source>
</reference>
<evidence type="ECO:0000259" key="3">
    <source>
        <dbReference type="Pfam" id="PF02915"/>
    </source>
</evidence>
<reference evidence="4 5" key="2">
    <citation type="journal article" date="2015" name="Stand. Genomic Sci.">
        <title>The complete genome sequence of the rumen methanogen Methanosarcina barkeri CM1.</title>
        <authorList>
            <person name="Lambie S.C."/>
            <person name="Kelly W.J."/>
            <person name="Leahy S.C."/>
            <person name="Li D."/>
            <person name="Reilly K."/>
            <person name="McAllister T.A."/>
            <person name="Valle E.R."/>
            <person name="Attwood G.T."/>
            <person name="Altermann E."/>
        </authorList>
    </citation>
    <scope>NUCLEOTIDE SEQUENCE [LARGE SCALE GENOMIC DNA]</scope>
    <source>
        <strain evidence="4 5">CM1</strain>
    </source>
</reference>
<name>A0A0G3CEX4_METBA</name>
<accession>A0A0G3CEX4</accession>
<dbReference type="InterPro" id="IPR009078">
    <property type="entry name" value="Ferritin-like_SF"/>
</dbReference>
<dbReference type="InterPro" id="IPR003251">
    <property type="entry name" value="Rr_diiron-bd_dom"/>
</dbReference>
<gene>
    <name evidence="4" type="ORF">MCM1_1489</name>
</gene>
<protein>
    <submittedName>
        <fullName evidence="4">Rubrerythrin</fullName>
    </submittedName>
</protein>
<dbReference type="EMBL" id="CP008746">
    <property type="protein sequence ID" value="AKJ38533.1"/>
    <property type="molecule type" value="Genomic_DNA"/>
</dbReference>
<dbReference type="Gene3D" id="6.10.140.1960">
    <property type="match status" value="1"/>
</dbReference>
<dbReference type="GO" id="GO:0046872">
    <property type="term" value="F:metal ion binding"/>
    <property type="evidence" value="ECO:0007669"/>
    <property type="project" value="InterPro"/>
</dbReference>
<comment type="subcellular location">
    <subcellularLocation>
        <location evidence="1">Encapsulin nanocompartment</location>
    </subcellularLocation>
</comment>
<dbReference type="PATRIC" id="fig|796385.3.peg.1861"/>
<dbReference type="GO" id="GO:0140737">
    <property type="term" value="C:encapsulin nanocompartment"/>
    <property type="evidence" value="ECO:0007669"/>
    <property type="project" value="UniProtKB-SubCell"/>
</dbReference>
<evidence type="ECO:0000256" key="2">
    <source>
        <dbReference type="ARBA" id="ARBA00033787"/>
    </source>
</evidence>
<evidence type="ECO:0000313" key="5">
    <source>
        <dbReference type="Proteomes" id="UP000035331"/>
    </source>
</evidence>
<dbReference type="Proteomes" id="UP000035331">
    <property type="component" value="Chromosome"/>
</dbReference>
<evidence type="ECO:0000313" key="4">
    <source>
        <dbReference type="EMBL" id="AKJ38533.1"/>
    </source>
</evidence>
<dbReference type="Pfam" id="PF02915">
    <property type="entry name" value="Rubrerythrin"/>
    <property type="match status" value="1"/>
</dbReference>
<dbReference type="PANTHER" id="PTHR37165:SF1">
    <property type="entry name" value="TYPE 1 ENCAPSULIN SHELL PROTEIN"/>
    <property type="match status" value="1"/>
</dbReference>
<dbReference type="GO" id="GO:0016491">
    <property type="term" value="F:oxidoreductase activity"/>
    <property type="evidence" value="ECO:0007669"/>
    <property type="project" value="InterPro"/>
</dbReference>
<dbReference type="SUPFAM" id="SSF47240">
    <property type="entry name" value="Ferritin-like"/>
    <property type="match status" value="1"/>
</dbReference>
<dbReference type="AlphaFoldDB" id="A0A0G3CEX4"/>
<proteinExistence type="predicted"/>
<evidence type="ECO:0000256" key="1">
    <source>
        <dbReference type="ARBA" id="ARBA00033738"/>
    </source>
</evidence>
<keyword evidence="2" id="KW-1284">Encapsulin nanocompartment</keyword>
<dbReference type="PANTHER" id="PTHR37165">
    <property type="entry name" value="PEPTIDASE U56 FAMILY"/>
    <property type="match status" value="1"/>
</dbReference>